<dbReference type="Proteomes" id="UP000629371">
    <property type="component" value="Unassembled WGS sequence"/>
</dbReference>
<feature type="signal peptide" evidence="1">
    <location>
        <begin position="1"/>
        <end position="27"/>
    </location>
</feature>
<name>A0ABS1MSL4_9ACTN</name>
<dbReference type="RefSeq" id="WP_201804473.1">
    <property type="nucleotide sequence ID" value="NZ_JAERRI010000007.1"/>
</dbReference>
<dbReference type="EMBL" id="JAERRI010000007">
    <property type="protein sequence ID" value="MBL1090756.1"/>
    <property type="molecule type" value="Genomic_DNA"/>
</dbReference>
<organism evidence="2 3">
    <name type="scientific">Streptomyces siderophoricus</name>
    <dbReference type="NCBI Taxonomy" id="2802281"/>
    <lineage>
        <taxon>Bacteria</taxon>
        <taxon>Bacillati</taxon>
        <taxon>Actinomycetota</taxon>
        <taxon>Actinomycetes</taxon>
        <taxon>Kitasatosporales</taxon>
        <taxon>Streptomycetaceae</taxon>
        <taxon>Streptomyces</taxon>
    </lineage>
</organism>
<reference evidence="2 3" key="1">
    <citation type="submission" date="2021-01" db="EMBL/GenBank/DDBJ databases">
        <title>WGS of actinomycetes isolated from Thailand.</title>
        <authorList>
            <person name="Thawai C."/>
        </authorList>
    </citation>
    <scope>NUCLEOTIDE SEQUENCE [LARGE SCALE GENOMIC DNA]</scope>
    <source>
        <strain evidence="2 3">CH9-7</strain>
    </source>
</reference>
<evidence type="ECO:0000313" key="3">
    <source>
        <dbReference type="Proteomes" id="UP000629371"/>
    </source>
</evidence>
<accession>A0ABS1MSL4</accession>
<comment type="caution">
    <text evidence="2">The sequence shown here is derived from an EMBL/GenBank/DDBJ whole genome shotgun (WGS) entry which is preliminary data.</text>
</comment>
<protein>
    <recommendedName>
        <fullName evidence="4">Ricin B lectin domain-containing protein</fullName>
    </recommendedName>
</protein>
<evidence type="ECO:0000313" key="2">
    <source>
        <dbReference type="EMBL" id="MBL1090756.1"/>
    </source>
</evidence>
<evidence type="ECO:0008006" key="4">
    <source>
        <dbReference type="Google" id="ProtNLM"/>
    </source>
</evidence>
<sequence>MRTRIWITSAAMGATLLIGGAAATAQAAPSSSSNGTTVSTSAAGGIYVGTYRTLSACKADGRSSAQQWTCVPRPDGKFDLYVYN</sequence>
<evidence type="ECO:0000256" key="1">
    <source>
        <dbReference type="SAM" id="SignalP"/>
    </source>
</evidence>
<gene>
    <name evidence="2" type="ORF">JK360_15340</name>
</gene>
<keyword evidence="1" id="KW-0732">Signal</keyword>
<feature type="chain" id="PRO_5046935921" description="Ricin B lectin domain-containing protein" evidence="1">
    <location>
        <begin position="28"/>
        <end position="84"/>
    </location>
</feature>
<proteinExistence type="predicted"/>
<keyword evidence="3" id="KW-1185">Reference proteome</keyword>